<evidence type="ECO:0000256" key="3">
    <source>
        <dbReference type="PROSITE-ProRule" id="PRU00339"/>
    </source>
</evidence>
<protein>
    <submittedName>
        <fullName evidence="5">Tetratricopeptide repeat protein</fullName>
    </submittedName>
</protein>
<accession>A0ABW3NQT7</accession>
<feature type="signal peptide" evidence="4">
    <location>
        <begin position="1"/>
        <end position="19"/>
    </location>
</feature>
<proteinExistence type="predicted"/>
<reference evidence="6" key="1">
    <citation type="journal article" date="2019" name="Int. J. Syst. Evol. Microbiol.">
        <title>The Global Catalogue of Microorganisms (GCM) 10K type strain sequencing project: providing services to taxonomists for standard genome sequencing and annotation.</title>
        <authorList>
            <consortium name="The Broad Institute Genomics Platform"/>
            <consortium name="The Broad Institute Genome Sequencing Center for Infectious Disease"/>
            <person name="Wu L."/>
            <person name="Ma J."/>
        </authorList>
    </citation>
    <scope>NUCLEOTIDE SEQUENCE [LARGE SCALE GENOMIC DNA]</scope>
    <source>
        <strain evidence="6">CCUG 64793</strain>
    </source>
</reference>
<organism evidence="5 6">
    <name type="scientific">Salegentibacter chungangensis</name>
    <dbReference type="NCBI Taxonomy" id="1335724"/>
    <lineage>
        <taxon>Bacteria</taxon>
        <taxon>Pseudomonadati</taxon>
        <taxon>Bacteroidota</taxon>
        <taxon>Flavobacteriia</taxon>
        <taxon>Flavobacteriales</taxon>
        <taxon>Flavobacteriaceae</taxon>
        <taxon>Salegentibacter</taxon>
    </lineage>
</organism>
<evidence type="ECO:0000256" key="4">
    <source>
        <dbReference type="SAM" id="SignalP"/>
    </source>
</evidence>
<evidence type="ECO:0000256" key="2">
    <source>
        <dbReference type="ARBA" id="ARBA00022803"/>
    </source>
</evidence>
<dbReference type="Proteomes" id="UP001597131">
    <property type="component" value="Unassembled WGS sequence"/>
</dbReference>
<dbReference type="InterPro" id="IPR011990">
    <property type="entry name" value="TPR-like_helical_dom_sf"/>
</dbReference>
<dbReference type="PROSITE" id="PS50293">
    <property type="entry name" value="TPR_REGION"/>
    <property type="match status" value="1"/>
</dbReference>
<dbReference type="InterPro" id="IPR051685">
    <property type="entry name" value="Ycf3/AcsC/BcsC/TPR_MFPF"/>
</dbReference>
<feature type="chain" id="PRO_5046754341" evidence="4">
    <location>
        <begin position="20"/>
        <end position="348"/>
    </location>
</feature>
<keyword evidence="4" id="KW-0732">Signal</keyword>
<keyword evidence="6" id="KW-1185">Reference proteome</keyword>
<dbReference type="Pfam" id="PF14559">
    <property type="entry name" value="TPR_19"/>
    <property type="match status" value="1"/>
</dbReference>
<evidence type="ECO:0000256" key="1">
    <source>
        <dbReference type="ARBA" id="ARBA00022737"/>
    </source>
</evidence>
<keyword evidence="2 3" id="KW-0802">TPR repeat</keyword>
<dbReference type="EMBL" id="JBHTLI010000001">
    <property type="protein sequence ID" value="MFD1095998.1"/>
    <property type="molecule type" value="Genomic_DNA"/>
</dbReference>
<feature type="repeat" description="TPR" evidence="3">
    <location>
        <begin position="23"/>
        <end position="56"/>
    </location>
</feature>
<dbReference type="SUPFAM" id="SSF48452">
    <property type="entry name" value="TPR-like"/>
    <property type="match status" value="1"/>
</dbReference>
<dbReference type="Pfam" id="PF13414">
    <property type="entry name" value="TPR_11"/>
    <property type="match status" value="1"/>
</dbReference>
<evidence type="ECO:0000313" key="6">
    <source>
        <dbReference type="Proteomes" id="UP001597131"/>
    </source>
</evidence>
<dbReference type="InterPro" id="IPR019734">
    <property type="entry name" value="TPR_rpt"/>
</dbReference>
<gene>
    <name evidence="5" type="ORF">ACFQ3Q_09585</name>
</gene>
<dbReference type="PANTHER" id="PTHR44943:SF8">
    <property type="entry name" value="TPR REPEAT-CONTAINING PROTEIN MJ0263"/>
    <property type="match status" value="1"/>
</dbReference>
<dbReference type="PROSITE" id="PS50005">
    <property type="entry name" value="TPR"/>
    <property type="match status" value="2"/>
</dbReference>
<dbReference type="SMART" id="SM00028">
    <property type="entry name" value="TPR"/>
    <property type="match status" value="4"/>
</dbReference>
<sequence>MKQQFLNLAFILAISVAFGQTTVDSIVNKGIEFHDTGDYQSAIETYKKALEIEPNSSLVHTELAMTYMYNQDYENAIKHSDLVFEQNGDHLLPAYITKASSLDYLGKPDEAISLFQEGIEKFGDHFLLLYNLAYTYYEQEEYEKAIPILKRGIASNPDHSSSHFLLGEIMSLLNRNAESVLNLHYFLFLEPNTDRSVTAFNMLLNKYGANVSQDEEKENQINISLDPEQSSGEFGPANMMLSMLGATNMIEKKEGKSEMELFISNTESVFKILGELKDDNENSGLYWDFYIPFFHDLAKSEHLETYCYYISLSVNDKSPEWLNENSEKTEAFGDWLQGLNTENQETQN</sequence>
<keyword evidence="1" id="KW-0677">Repeat</keyword>
<feature type="repeat" description="TPR" evidence="3">
    <location>
        <begin position="126"/>
        <end position="159"/>
    </location>
</feature>
<name>A0ABW3NQT7_9FLAO</name>
<dbReference type="Gene3D" id="1.25.40.10">
    <property type="entry name" value="Tetratricopeptide repeat domain"/>
    <property type="match status" value="1"/>
</dbReference>
<dbReference type="PANTHER" id="PTHR44943">
    <property type="entry name" value="CELLULOSE SYNTHASE OPERON PROTEIN C"/>
    <property type="match status" value="1"/>
</dbReference>
<comment type="caution">
    <text evidence="5">The sequence shown here is derived from an EMBL/GenBank/DDBJ whole genome shotgun (WGS) entry which is preliminary data.</text>
</comment>
<dbReference type="RefSeq" id="WP_380745175.1">
    <property type="nucleotide sequence ID" value="NZ_JBHTLI010000001.1"/>
</dbReference>
<evidence type="ECO:0000313" key="5">
    <source>
        <dbReference type="EMBL" id="MFD1095998.1"/>
    </source>
</evidence>